<evidence type="ECO:0000256" key="4">
    <source>
        <dbReference type="ARBA" id="ARBA00022989"/>
    </source>
</evidence>
<dbReference type="PANTHER" id="PTHR42770">
    <property type="entry name" value="AMINO ACID TRANSPORTER-RELATED"/>
    <property type="match status" value="1"/>
</dbReference>
<organism evidence="7 8">
    <name type="scientific">Pseudodesulfovibrio sediminis</name>
    <dbReference type="NCBI Taxonomy" id="2810563"/>
    <lineage>
        <taxon>Bacteria</taxon>
        <taxon>Pseudomonadati</taxon>
        <taxon>Thermodesulfobacteriota</taxon>
        <taxon>Desulfovibrionia</taxon>
        <taxon>Desulfovibrionales</taxon>
        <taxon>Desulfovibrionaceae</taxon>
    </lineage>
</organism>
<feature type="transmembrane region" description="Helical" evidence="6">
    <location>
        <begin position="343"/>
        <end position="363"/>
    </location>
</feature>
<dbReference type="InterPro" id="IPR050367">
    <property type="entry name" value="APC_superfamily"/>
</dbReference>
<feature type="transmembrane region" description="Helical" evidence="6">
    <location>
        <begin position="401"/>
        <end position="420"/>
    </location>
</feature>
<sequence>MSDEAQGAISLPGAVAIGIGGMVGGGIFAVLGEAVSLAHGATPIAFALAGCIALLTAHSYAKLSVAFPSQGGTVVFLDKAFGLDSLTGGLNFLLWLSYLVTLSLYATAFASYAETFLPSGMQSSLMHHALVSVAIIVPVLLNLLGAELISKSETLIVVVKLVLLAVVVVSGASYVEPARLSVSTWAPMSAVVPAGMIIFVAYEGFELIANAAEDIRNPTVNLPRAFYVSVGLVVALYILVAVLTVGVVPESLIASSKDYVLAEAARPALGQFGFSLVGIAAMLATLSAINATIYGNARLGLILAKDKELPEFMERKVWNQPSGVLTVGAMSLCMANTLDLQSIAMIASAGFLLIFAAVNLAGAKMAPVIGGSRPLMVVGGFVCIVALVMLLWQSAMDNPTACWAFFVVLAGAFLFEFLLCRVRGLTTRAWHAFR</sequence>
<feature type="transmembrane region" description="Helical" evidence="6">
    <location>
        <begin position="155"/>
        <end position="174"/>
    </location>
</feature>
<evidence type="ECO:0000256" key="6">
    <source>
        <dbReference type="SAM" id="Phobius"/>
    </source>
</evidence>
<feature type="transmembrane region" description="Helical" evidence="6">
    <location>
        <begin position="37"/>
        <end position="57"/>
    </location>
</feature>
<protein>
    <recommendedName>
        <fullName evidence="9">Amino acid transporter</fullName>
    </recommendedName>
</protein>
<dbReference type="PANTHER" id="PTHR42770:SF11">
    <property type="entry name" value="INNER MEMBRANE TRANSPORT PROTEIN YBAT"/>
    <property type="match status" value="1"/>
</dbReference>
<feature type="transmembrane region" description="Helical" evidence="6">
    <location>
        <begin position="7"/>
        <end position="31"/>
    </location>
</feature>
<name>A0ABM7P523_9BACT</name>
<dbReference type="Pfam" id="PF13520">
    <property type="entry name" value="AA_permease_2"/>
    <property type="match status" value="1"/>
</dbReference>
<keyword evidence="5 6" id="KW-0472">Membrane</keyword>
<dbReference type="Proteomes" id="UP001053296">
    <property type="component" value="Chromosome"/>
</dbReference>
<feature type="transmembrane region" description="Helical" evidence="6">
    <location>
        <begin position="226"/>
        <end position="248"/>
    </location>
</feature>
<dbReference type="Gene3D" id="1.20.1740.10">
    <property type="entry name" value="Amino acid/polyamine transporter I"/>
    <property type="match status" value="1"/>
</dbReference>
<feature type="transmembrane region" description="Helical" evidence="6">
    <location>
        <begin position="186"/>
        <end position="205"/>
    </location>
</feature>
<feature type="transmembrane region" description="Helical" evidence="6">
    <location>
        <begin position="375"/>
        <end position="395"/>
    </location>
</feature>
<evidence type="ECO:0000313" key="7">
    <source>
        <dbReference type="EMBL" id="BCS87970.1"/>
    </source>
</evidence>
<dbReference type="PIRSF" id="PIRSF006060">
    <property type="entry name" value="AA_transporter"/>
    <property type="match status" value="1"/>
</dbReference>
<evidence type="ECO:0008006" key="9">
    <source>
        <dbReference type="Google" id="ProtNLM"/>
    </source>
</evidence>
<dbReference type="EMBL" id="AP024485">
    <property type="protein sequence ID" value="BCS87970.1"/>
    <property type="molecule type" value="Genomic_DNA"/>
</dbReference>
<keyword evidence="2" id="KW-1003">Cell membrane</keyword>
<gene>
    <name evidence="7" type="ORF">PSDVSF_12120</name>
</gene>
<keyword evidence="3 6" id="KW-0812">Transmembrane</keyword>
<dbReference type="RefSeq" id="WP_229595060.1">
    <property type="nucleotide sequence ID" value="NZ_AP024485.1"/>
</dbReference>
<feature type="transmembrane region" description="Helical" evidence="6">
    <location>
        <begin position="125"/>
        <end position="143"/>
    </location>
</feature>
<feature type="transmembrane region" description="Helical" evidence="6">
    <location>
        <begin position="317"/>
        <end position="337"/>
    </location>
</feature>
<evidence type="ECO:0000256" key="3">
    <source>
        <dbReference type="ARBA" id="ARBA00022692"/>
    </source>
</evidence>
<evidence type="ECO:0000256" key="2">
    <source>
        <dbReference type="ARBA" id="ARBA00022475"/>
    </source>
</evidence>
<feature type="transmembrane region" description="Helical" evidence="6">
    <location>
        <begin position="92"/>
        <end position="113"/>
    </location>
</feature>
<comment type="subcellular location">
    <subcellularLocation>
        <location evidence="1">Cell membrane</location>
        <topology evidence="1">Multi-pass membrane protein</topology>
    </subcellularLocation>
</comment>
<evidence type="ECO:0000256" key="5">
    <source>
        <dbReference type="ARBA" id="ARBA00023136"/>
    </source>
</evidence>
<keyword evidence="4 6" id="KW-1133">Transmembrane helix</keyword>
<reference evidence="7" key="1">
    <citation type="journal article" date="2022" name="Arch. Microbiol.">
        <title>Pseudodesulfovibrio sediminis sp. nov., a mesophilic and neutrophilic sulfate-reducing bacterium isolated from sediment of a brackish lake.</title>
        <authorList>
            <person name="Takahashi A."/>
            <person name="Kojima H."/>
            <person name="Watanabe M."/>
            <person name="Fukui M."/>
        </authorList>
    </citation>
    <scope>NUCLEOTIDE SEQUENCE</scope>
    <source>
        <strain evidence="7">SF6</strain>
    </source>
</reference>
<keyword evidence="8" id="KW-1185">Reference proteome</keyword>
<accession>A0ABM7P523</accession>
<proteinExistence type="predicted"/>
<dbReference type="InterPro" id="IPR002293">
    <property type="entry name" value="AA/rel_permease1"/>
</dbReference>
<evidence type="ECO:0000256" key="1">
    <source>
        <dbReference type="ARBA" id="ARBA00004651"/>
    </source>
</evidence>
<evidence type="ECO:0000313" key="8">
    <source>
        <dbReference type="Proteomes" id="UP001053296"/>
    </source>
</evidence>
<feature type="transmembrane region" description="Helical" evidence="6">
    <location>
        <begin position="268"/>
        <end position="296"/>
    </location>
</feature>